<dbReference type="EMBL" id="JAAIUW010000011">
    <property type="protein sequence ID" value="KAF7810534.1"/>
    <property type="molecule type" value="Genomic_DNA"/>
</dbReference>
<organism evidence="1 2">
    <name type="scientific">Senna tora</name>
    <dbReference type="NCBI Taxonomy" id="362788"/>
    <lineage>
        <taxon>Eukaryota</taxon>
        <taxon>Viridiplantae</taxon>
        <taxon>Streptophyta</taxon>
        <taxon>Embryophyta</taxon>
        <taxon>Tracheophyta</taxon>
        <taxon>Spermatophyta</taxon>
        <taxon>Magnoliopsida</taxon>
        <taxon>eudicotyledons</taxon>
        <taxon>Gunneridae</taxon>
        <taxon>Pentapetalae</taxon>
        <taxon>rosids</taxon>
        <taxon>fabids</taxon>
        <taxon>Fabales</taxon>
        <taxon>Fabaceae</taxon>
        <taxon>Caesalpinioideae</taxon>
        <taxon>Cassia clade</taxon>
        <taxon>Senna</taxon>
    </lineage>
</organism>
<evidence type="ECO:0000313" key="1">
    <source>
        <dbReference type="EMBL" id="KAF7810534.1"/>
    </source>
</evidence>
<dbReference type="PANTHER" id="PTHR33710">
    <property type="entry name" value="BNAC02G09200D PROTEIN"/>
    <property type="match status" value="1"/>
</dbReference>
<dbReference type="AlphaFoldDB" id="A0A834SV23"/>
<dbReference type="PANTHER" id="PTHR33710:SF71">
    <property type="entry name" value="ENDONUCLEASE_EXONUCLEASE_PHOSPHATASE DOMAIN-CONTAINING PROTEIN"/>
    <property type="match status" value="1"/>
</dbReference>
<proteinExistence type="predicted"/>
<dbReference type="Proteomes" id="UP000634136">
    <property type="component" value="Unassembled WGS sequence"/>
</dbReference>
<sequence length="167" mass="19900">MGFLLEFLNSVGNKRHSMDDHRKEEALVWERIDKTFTNLKWLDVFPTSWVEVLPNAASDHSPLVIHFWKESNLEFKSNADNFKDRKYYKRSKRAQQLWLIKGDRNTRYFHTMVKTRKSKIRINAIADDSGNWTKDHNQMKLRALMYFANLYSSNCSMSTVQTNEFIK</sequence>
<protein>
    <submittedName>
        <fullName evidence="1">Uncharacterized protein</fullName>
    </submittedName>
</protein>
<gene>
    <name evidence="1" type="ORF">G2W53_037277</name>
</gene>
<comment type="caution">
    <text evidence="1">The sequence shown here is derived from an EMBL/GenBank/DDBJ whole genome shotgun (WGS) entry which is preliminary data.</text>
</comment>
<evidence type="ECO:0000313" key="2">
    <source>
        <dbReference type="Proteomes" id="UP000634136"/>
    </source>
</evidence>
<accession>A0A834SV23</accession>
<dbReference type="OrthoDB" id="1303235at2759"/>
<reference evidence="1" key="1">
    <citation type="submission" date="2020-09" db="EMBL/GenBank/DDBJ databases">
        <title>Genome-Enabled Discovery of Anthraquinone Biosynthesis in Senna tora.</title>
        <authorList>
            <person name="Kang S.-H."/>
            <person name="Pandey R.P."/>
            <person name="Lee C.-M."/>
            <person name="Sim J.-S."/>
            <person name="Jeong J.-T."/>
            <person name="Choi B.-S."/>
            <person name="Jung M."/>
            <person name="Ginzburg D."/>
            <person name="Zhao K."/>
            <person name="Won S.Y."/>
            <person name="Oh T.-J."/>
            <person name="Yu Y."/>
            <person name="Kim N.-H."/>
            <person name="Lee O.R."/>
            <person name="Lee T.-H."/>
            <person name="Bashyal P."/>
            <person name="Kim T.-S."/>
            <person name="Lee W.-H."/>
            <person name="Kawkins C."/>
            <person name="Kim C.-K."/>
            <person name="Kim J.S."/>
            <person name="Ahn B.O."/>
            <person name="Rhee S.Y."/>
            <person name="Sohng J.K."/>
        </authorList>
    </citation>
    <scope>NUCLEOTIDE SEQUENCE</scope>
    <source>
        <tissue evidence="1">Leaf</tissue>
    </source>
</reference>
<name>A0A834SV23_9FABA</name>
<keyword evidence="2" id="KW-1185">Reference proteome</keyword>